<proteinExistence type="predicted"/>
<gene>
    <name evidence="1" type="ORF">A3L25_005420</name>
</gene>
<evidence type="ECO:0000313" key="2">
    <source>
        <dbReference type="Proteomes" id="UP000076857"/>
    </source>
</evidence>
<sequence>MTPFEAINHSMSLIPTGGFSNPHHTGSGLSCVLAVLGGLIEKIANNIVAALPHDVVILAASWRYCAGDAASHRPFGGCGGAWQRLITQPAWFT</sequence>
<organism evidence="1 2">
    <name type="scientific">Pseudomonas putida</name>
    <name type="common">Arthrobacter siderocapsulatus</name>
    <dbReference type="NCBI Taxonomy" id="303"/>
    <lineage>
        <taxon>Bacteria</taxon>
        <taxon>Pseudomonadati</taxon>
        <taxon>Pseudomonadota</taxon>
        <taxon>Gammaproteobacteria</taxon>
        <taxon>Pseudomonadales</taxon>
        <taxon>Pseudomonadaceae</taxon>
        <taxon>Pseudomonas</taxon>
    </lineage>
</organism>
<name>A0AAP9MW56_PSEPU</name>
<reference evidence="1 2" key="2">
    <citation type="submission" date="2020-04" db="EMBL/GenBank/DDBJ databases">
        <title>Complete genome sequence of Pseudomonas putida strain JQ581.</title>
        <authorList>
            <person name="Mu Y."/>
        </authorList>
    </citation>
    <scope>NUCLEOTIDE SEQUENCE [LARGE SCALE GENOMIC DNA]</scope>
    <source>
        <strain evidence="1 2">JQ581</strain>
    </source>
</reference>
<evidence type="ECO:0000313" key="1">
    <source>
        <dbReference type="EMBL" id="QJQ08880.1"/>
    </source>
</evidence>
<dbReference type="Proteomes" id="UP000076857">
    <property type="component" value="Chromosome"/>
</dbReference>
<reference evidence="1 2" key="1">
    <citation type="submission" date="2016-04" db="EMBL/GenBank/DDBJ databases">
        <authorList>
            <person name="Qiu J."/>
        </authorList>
    </citation>
    <scope>NUCLEOTIDE SEQUENCE [LARGE SCALE GENOMIC DNA]</scope>
    <source>
        <strain evidence="1 2">JQ581</strain>
    </source>
</reference>
<dbReference type="AlphaFoldDB" id="A0AAP9MW56"/>
<protein>
    <submittedName>
        <fullName evidence="1">Uncharacterized protein</fullName>
    </submittedName>
</protein>
<dbReference type="EMBL" id="CP050951">
    <property type="protein sequence ID" value="QJQ08880.1"/>
    <property type="molecule type" value="Genomic_DNA"/>
</dbReference>
<dbReference type="RefSeq" id="WP_155737867.1">
    <property type="nucleotide sequence ID" value="NZ_CP050951.1"/>
</dbReference>
<accession>A0AAP9MW56</accession>